<keyword evidence="7" id="KW-0732">Signal</keyword>
<dbReference type="PROSITE" id="PS51144">
    <property type="entry name" value="ALPHA_CA_2"/>
    <property type="match status" value="1"/>
</dbReference>
<dbReference type="PANTHER" id="PTHR18952:SF265">
    <property type="entry name" value="CARBONIC ANHYDRASE"/>
    <property type="match status" value="1"/>
</dbReference>
<proteinExistence type="inferred from homology"/>
<dbReference type="Proteomes" id="UP000095751">
    <property type="component" value="Unassembled WGS sequence"/>
</dbReference>
<evidence type="ECO:0000256" key="1">
    <source>
        <dbReference type="ARBA" id="ARBA00010718"/>
    </source>
</evidence>
<dbReference type="PANTHER" id="PTHR18952">
    <property type="entry name" value="CARBONIC ANHYDRASE"/>
    <property type="match status" value="1"/>
</dbReference>
<dbReference type="InterPro" id="IPR023561">
    <property type="entry name" value="Carbonic_anhydrase_a-class"/>
</dbReference>
<dbReference type="SUPFAM" id="SSF51069">
    <property type="entry name" value="Carbonic anhydrase"/>
    <property type="match status" value="1"/>
</dbReference>
<name>A0A1E7F4P4_9STRA</name>
<dbReference type="InterPro" id="IPR036398">
    <property type="entry name" value="CA_dom_sf"/>
</dbReference>
<evidence type="ECO:0000259" key="8">
    <source>
        <dbReference type="PROSITE" id="PS51144"/>
    </source>
</evidence>
<dbReference type="InParanoid" id="A0A1E7F4P4"/>
<keyword evidence="4" id="KW-0862">Zinc</keyword>
<dbReference type="KEGG" id="fcy:FRACYDRAFT_291569"/>
<reference evidence="9 10" key="1">
    <citation type="submission" date="2016-09" db="EMBL/GenBank/DDBJ databases">
        <title>Extensive genetic diversity and differential bi-allelic expression allows diatom success in the polar Southern Ocean.</title>
        <authorList>
            <consortium name="DOE Joint Genome Institute"/>
            <person name="Mock T."/>
            <person name="Otillar R.P."/>
            <person name="Strauss J."/>
            <person name="Dupont C."/>
            <person name="Frickenhaus S."/>
            <person name="Maumus F."/>
            <person name="Mcmullan M."/>
            <person name="Sanges R."/>
            <person name="Schmutz J."/>
            <person name="Toseland A."/>
            <person name="Valas R."/>
            <person name="Veluchamy A."/>
            <person name="Ward B.J."/>
            <person name="Allen A."/>
            <person name="Barry K."/>
            <person name="Falciatore A."/>
            <person name="Ferrante M."/>
            <person name="Fortunato A.E."/>
            <person name="Gloeckner G."/>
            <person name="Gruber A."/>
            <person name="Hipkin R."/>
            <person name="Janech M."/>
            <person name="Kroth P."/>
            <person name="Leese F."/>
            <person name="Lindquist E."/>
            <person name="Lyon B.R."/>
            <person name="Martin J."/>
            <person name="Mayer C."/>
            <person name="Parker M."/>
            <person name="Quesneville H."/>
            <person name="Raymond J."/>
            <person name="Uhlig C."/>
            <person name="Valentin K.U."/>
            <person name="Worden A.Z."/>
            <person name="Armbrust E.V."/>
            <person name="Bowler C."/>
            <person name="Green B."/>
            <person name="Moulton V."/>
            <person name="Van Oosterhout C."/>
            <person name="Grigoriev I."/>
        </authorList>
    </citation>
    <scope>NUCLEOTIDE SEQUENCE [LARGE SCALE GENOMIC DNA]</scope>
    <source>
        <strain evidence="9 10">CCMP1102</strain>
    </source>
</reference>
<keyword evidence="10" id="KW-1185">Reference proteome</keyword>
<evidence type="ECO:0000256" key="4">
    <source>
        <dbReference type="ARBA" id="ARBA00022833"/>
    </source>
</evidence>
<accession>A0A1E7F4P4</accession>
<dbReference type="InterPro" id="IPR001148">
    <property type="entry name" value="CA_dom"/>
</dbReference>
<evidence type="ECO:0000256" key="2">
    <source>
        <dbReference type="ARBA" id="ARBA00012925"/>
    </source>
</evidence>
<evidence type="ECO:0000256" key="7">
    <source>
        <dbReference type="SAM" id="SignalP"/>
    </source>
</evidence>
<dbReference type="AlphaFoldDB" id="A0A1E7F4P4"/>
<evidence type="ECO:0000313" key="9">
    <source>
        <dbReference type="EMBL" id="OEU13117.1"/>
    </source>
</evidence>
<feature type="chain" id="PRO_5009192649" description="carbonic anhydrase" evidence="7">
    <location>
        <begin position="36"/>
        <end position="615"/>
    </location>
</feature>
<evidence type="ECO:0000313" key="10">
    <source>
        <dbReference type="Proteomes" id="UP000095751"/>
    </source>
</evidence>
<keyword evidence="5" id="KW-0456">Lyase</keyword>
<dbReference type="EMBL" id="KV784363">
    <property type="protein sequence ID" value="OEU13117.1"/>
    <property type="molecule type" value="Genomic_DNA"/>
</dbReference>
<comment type="similarity">
    <text evidence="1">Belongs to the alpha-carbonic anhydrase family.</text>
</comment>
<feature type="domain" description="Alpha-carbonic anhydrase" evidence="8">
    <location>
        <begin position="97"/>
        <end position="553"/>
    </location>
</feature>
<sequence length="615" mass="71832">MIINKSNINGNSKGLCIFLLLSSFLLFMSIIEVRGQNNDNRGLYLDRFTYKNEDVSRKENGQTFIDYSPQNWDDIKCNEGSKLDECVGYVDKWTTGRDWGITKNNCRWCPASKDGSGSDNNCGVHHQSPVNLQREVGYDFNTSSPYYSDIANECIDLHWMKYEDSFCTLDQLEDADAFTIERHALRIAQPISVYDNFDDDKDGVRDGVRLNCRIDGKGSRFGRIDYSKGFSQWWHLSHIDIHTPSEHTQDGQRYDGEIQLQHFYSVTGSEAGVDNEMGTVSVFLQAYDDAPPYRYLDKVICQWRRNEYNVRKECGLDPVQSTYPGCFPLKRRKRNLRNHEDMATAVDTDTDALTPTNVTKLMNDNRPKRHPKGFRTIHDVLLYNDQHRNNPNHSDVKIHMEEGNFGPADETIDWDSFVAEQSKIMGDEEKLYQKMIAIENDANEELVHERYLRELISYDEIPWFNYWPMLGARTEYYFRYSGSQTIPPCYGNFDGGSRKGTNHWRVLKDPIRIHRRQLAELHRLIAERIAPNDDPVKSLRCKPDTAAKVKRDPVNPNKFVEVDVARPLQSWERTHFKTFCECKDWVSKWPEDRNWCTIENMQERFYDKPYNYDAS</sequence>
<feature type="signal peptide" evidence="7">
    <location>
        <begin position="1"/>
        <end position="35"/>
    </location>
</feature>
<dbReference type="Gene3D" id="3.10.200.10">
    <property type="entry name" value="Alpha carbonic anhydrase"/>
    <property type="match status" value="2"/>
</dbReference>
<evidence type="ECO:0000256" key="6">
    <source>
        <dbReference type="ARBA" id="ARBA00048348"/>
    </source>
</evidence>
<comment type="catalytic activity">
    <reaction evidence="6">
        <text>hydrogencarbonate + H(+) = CO2 + H2O</text>
        <dbReference type="Rhea" id="RHEA:10748"/>
        <dbReference type="ChEBI" id="CHEBI:15377"/>
        <dbReference type="ChEBI" id="CHEBI:15378"/>
        <dbReference type="ChEBI" id="CHEBI:16526"/>
        <dbReference type="ChEBI" id="CHEBI:17544"/>
        <dbReference type="EC" id="4.2.1.1"/>
    </reaction>
</comment>
<dbReference type="OrthoDB" id="39947at2759"/>
<evidence type="ECO:0000256" key="5">
    <source>
        <dbReference type="ARBA" id="ARBA00023239"/>
    </source>
</evidence>
<organism evidence="9 10">
    <name type="scientific">Fragilariopsis cylindrus CCMP1102</name>
    <dbReference type="NCBI Taxonomy" id="635003"/>
    <lineage>
        <taxon>Eukaryota</taxon>
        <taxon>Sar</taxon>
        <taxon>Stramenopiles</taxon>
        <taxon>Ochrophyta</taxon>
        <taxon>Bacillariophyta</taxon>
        <taxon>Bacillariophyceae</taxon>
        <taxon>Bacillariophycidae</taxon>
        <taxon>Bacillariales</taxon>
        <taxon>Bacillariaceae</taxon>
        <taxon>Fragilariopsis</taxon>
    </lineage>
</organism>
<dbReference type="EC" id="4.2.1.1" evidence="2"/>
<evidence type="ECO:0000256" key="3">
    <source>
        <dbReference type="ARBA" id="ARBA00022723"/>
    </source>
</evidence>
<dbReference type="GO" id="GO:0008270">
    <property type="term" value="F:zinc ion binding"/>
    <property type="evidence" value="ECO:0007669"/>
    <property type="project" value="InterPro"/>
</dbReference>
<protein>
    <recommendedName>
        <fullName evidence="2">carbonic anhydrase</fullName>
        <ecNumber evidence="2">4.2.1.1</ecNumber>
    </recommendedName>
</protein>
<keyword evidence="3" id="KW-0479">Metal-binding</keyword>
<dbReference type="GO" id="GO:0004089">
    <property type="term" value="F:carbonate dehydratase activity"/>
    <property type="evidence" value="ECO:0007669"/>
    <property type="project" value="UniProtKB-EC"/>
</dbReference>
<gene>
    <name evidence="9" type="primary">ACA5</name>
    <name evidence="9" type="ORF">FRACYDRAFT_291569</name>
</gene>